<evidence type="ECO:0000256" key="4">
    <source>
        <dbReference type="RuleBase" id="RU003744"/>
    </source>
</evidence>
<keyword evidence="8" id="KW-1185">Reference proteome</keyword>
<keyword evidence="3 5" id="KW-0732">Signal</keyword>
<protein>
    <submittedName>
        <fullName evidence="7">Polar amino acid transport system substrate-binding protein</fullName>
    </submittedName>
</protein>
<feature type="signal peptide" evidence="5">
    <location>
        <begin position="1"/>
        <end position="22"/>
    </location>
</feature>
<feature type="domain" description="Solute-binding protein family 3/N-terminal" evidence="6">
    <location>
        <begin position="33"/>
        <end position="264"/>
    </location>
</feature>
<dbReference type="SUPFAM" id="SSF53850">
    <property type="entry name" value="Periplasmic binding protein-like II"/>
    <property type="match status" value="1"/>
</dbReference>
<dbReference type="Pfam" id="PF00497">
    <property type="entry name" value="SBP_bac_3"/>
    <property type="match status" value="1"/>
</dbReference>
<organism evidence="7 8">
    <name type="scientific">Rhizobium hainanense</name>
    <dbReference type="NCBI Taxonomy" id="52131"/>
    <lineage>
        <taxon>Bacteria</taxon>
        <taxon>Pseudomonadati</taxon>
        <taxon>Pseudomonadota</taxon>
        <taxon>Alphaproteobacteria</taxon>
        <taxon>Hyphomicrobiales</taxon>
        <taxon>Rhizobiaceae</taxon>
        <taxon>Rhizobium/Agrobacterium group</taxon>
        <taxon>Rhizobium</taxon>
    </lineage>
</organism>
<dbReference type="CDD" id="cd01004">
    <property type="entry name" value="PBP2_MidA_like"/>
    <property type="match status" value="1"/>
</dbReference>
<comment type="similarity">
    <text evidence="2 4">Belongs to the bacterial solute-binding protein 3 family.</text>
</comment>
<proteinExistence type="inferred from homology"/>
<reference evidence="8" key="1">
    <citation type="submission" date="2016-08" db="EMBL/GenBank/DDBJ databases">
        <authorList>
            <person name="Varghese N."/>
            <person name="Submissions Spin"/>
        </authorList>
    </citation>
    <scope>NUCLEOTIDE SEQUENCE [LARGE SCALE GENOMIC DNA]</scope>
    <source>
        <strain evidence="8">CCBAU 57015</strain>
    </source>
</reference>
<evidence type="ECO:0000256" key="1">
    <source>
        <dbReference type="ARBA" id="ARBA00004418"/>
    </source>
</evidence>
<dbReference type="PANTHER" id="PTHR35936:SF17">
    <property type="entry name" value="ARGININE-BINDING EXTRACELLULAR PROTEIN ARTP"/>
    <property type="match status" value="1"/>
</dbReference>
<accession>A0A1C3W3T1</accession>
<dbReference type="AlphaFoldDB" id="A0A1C3W3T1"/>
<dbReference type="PANTHER" id="PTHR35936">
    <property type="entry name" value="MEMBRANE-BOUND LYTIC MUREIN TRANSGLYCOSYLASE F"/>
    <property type="match status" value="1"/>
</dbReference>
<dbReference type="GO" id="GO:0042597">
    <property type="term" value="C:periplasmic space"/>
    <property type="evidence" value="ECO:0007669"/>
    <property type="project" value="UniProtKB-SubCell"/>
</dbReference>
<dbReference type="SMART" id="SM00062">
    <property type="entry name" value="PBPb"/>
    <property type="match status" value="1"/>
</dbReference>
<sequence length="276" mass="29421">MKLIRLAVSAALLSLAATAASADSSLNLLKDGELRIMTNPIYPPMEFVNPDTGTIDGFDVDLANAIAKKLNLTTVFVTSAFQELQSGLQTGRADMIISGMSDNVKRQASMDFVDYITSGPILFTVNANAGTYKQASDLCGKTVAGSRSTSFGDNVKAWSAENCEGKGKPAIKFEGTADSNAARLGMKQGRYDAVVQGIETIAYQMRIEPNTYTLVGEPLLSNDTFGIGFKKDHTALRDAVAGALDALIKDGTYDEILKKWGLVHNAVPKAVINGVK</sequence>
<name>A0A1C3W3T1_9HYPH</name>
<feature type="chain" id="PRO_5008685038" evidence="5">
    <location>
        <begin position="23"/>
        <end position="276"/>
    </location>
</feature>
<evidence type="ECO:0000256" key="3">
    <source>
        <dbReference type="ARBA" id="ARBA00022729"/>
    </source>
</evidence>
<dbReference type="Proteomes" id="UP000186228">
    <property type="component" value="Unassembled WGS sequence"/>
</dbReference>
<evidence type="ECO:0000313" key="7">
    <source>
        <dbReference type="EMBL" id="SCB34640.1"/>
    </source>
</evidence>
<evidence type="ECO:0000256" key="2">
    <source>
        <dbReference type="ARBA" id="ARBA00010333"/>
    </source>
</evidence>
<dbReference type="STRING" id="52131.GA0061100_11123"/>
<comment type="subcellular location">
    <subcellularLocation>
        <location evidence="1">Periplasm</location>
    </subcellularLocation>
</comment>
<evidence type="ECO:0000313" key="8">
    <source>
        <dbReference type="Proteomes" id="UP000186228"/>
    </source>
</evidence>
<evidence type="ECO:0000259" key="6">
    <source>
        <dbReference type="SMART" id="SM00062"/>
    </source>
</evidence>
<evidence type="ECO:0000256" key="5">
    <source>
        <dbReference type="SAM" id="SignalP"/>
    </source>
</evidence>
<dbReference type="PROSITE" id="PS01039">
    <property type="entry name" value="SBP_BACTERIAL_3"/>
    <property type="match status" value="1"/>
</dbReference>
<gene>
    <name evidence="7" type="ORF">GA0061100_11123</name>
</gene>
<dbReference type="RefSeq" id="WP_075855960.1">
    <property type="nucleotide sequence ID" value="NZ_FMAC01000011.1"/>
</dbReference>
<dbReference type="OrthoDB" id="4577708at2"/>
<dbReference type="Gene3D" id="3.40.190.10">
    <property type="entry name" value="Periplasmic binding protein-like II"/>
    <property type="match status" value="2"/>
</dbReference>
<dbReference type="EMBL" id="FMAC01000011">
    <property type="protein sequence ID" value="SCB34640.1"/>
    <property type="molecule type" value="Genomic_DNA"/>
</dbReference>
<dbReference type="InterPro" id="IPR018313">
    <property type="entry name" value="SBP_3_CS"/>
</dbReference>
<dbReference type="InterPro" id="IPR001638">
    <property type="entry name" value="Solute-binding_3/MltF_N"/>
</dbReference>